<name>A0A1X0XY27_MYCSI</name>
<organism evidence="1 2">
    <name type="scientific">Mycobacterium simiae</name>
    <name type="common">Mycobacterium habana</name>
    <dbReference type="NCBI Taxonomy" id="1784"/>
    <lineage>
        <taxon>Bacteria</taxon>
        <taxon>Bacillati</taxon>
        <taxon>Actinomycetota</taxon>
        <taxon>Actinomycetes</taxon>
        <taxon>Mycobacteriales</taxon>
        <taxon>Mycobacteriaceae</taxon>
        <taxon>Mycobacterium</taxon>
        <taxon>Mycobacterium simiae complex</taxon>
    </lineage>
</organism>
<comment type="caution">
    <text evidence="1">The sequence shown here is derived from an EMBL/GenBank/DDBJ whole genome shotgun (WGS) entry which is preliminary data.</text>
</comment>
<gene>
    <name evidence="1" type="ORF">B5M45_19365</name>
</gene>
<evidence type="ECO:0000313" key="1">
    <source>
        <dbReference type="EMBL" id="ORJ57774.1"/>
    </source>
</evidence>
<evidence type="ECO:0000313" key="2">
    <source>
        <dbReference type="Proteomes" id="UP000193040"/>
    </source>
</evidence>
<dbReference type="AlphaFoldDB" id="A0A1X0XY27"/>
<sequence length="198" mass="21364">MVSDPGEMVEWLAEKAPDTLERRVTVVPVKGNLGMYDEGVQAFASNGNVHSGLGRPGIPGGPVLAYFPDIKLLADAVAMADGQPLGVIEFFAGDVAGWAAATNAINLDTGEPTPGVPADIHAALVELRDAGYDGFHKDRESYFARRYFPPIDKLLAAGYPYKFVAGYLVALGIQGKNADEYLKRIYVPPSKRRRPGRF</sequence>
<dbReference type="Proteomes" id="UP000193040">
    <property type="component" value="Unassembled WGS sequence"/>
</dbReference>
<proteinExistence type="predicted"/>
<protein>
    <submittedName>
        <fullName evidence="1">Uncharacterized protein</fullName>
    </submittedName>
</protein>
<keyword evidence="2" id="KW-1185">Reference proteome</keyword>
<reference evidence="1 2" key="1">
    <citation type="submission" date="2017-03" db="EMBL/GenBank/DDBJ databases">
        <title>Genomic insights into Mycobacterium simiae human colonization.</title>
        <authorList>
            <person name="Steffani J.L."/>
            <person name="Brunck M.E."/>
            <person name="Cruz E."/>
            <person name="Montiel R."/>
            <person name="Barona F."/>
        </authorList>
    </citation>
    <scope>NUCLEOTIDE SEQUENCE [LARGE SCALE GENOMIC DNA]</scope>
    <source>
        <strain evidence="1 2">MsiGto</strain>
    </source>
</reference>
<accession>A0A1X0XY27</accession>
<dbReference type="EMBL" id="MZZM01000025">
    <property type="protein sequence ID" value="ORJ57774.1"/>
    <property type="molecule type" value="Genomic_DNA"/>
</dbReference>